<gene>
    <name evidence="3" type="ORF">J9317_08405</name>
</gene>
<dbReference type="EMBL" id="JAGVRK010000001">
    <property type="protein sequence ID" value="MBS2968776.1"/>
    <property type="molecule type" value="Genomic_DNA"/>
</dbReference>
<dbReference type="PANTHER" id="PTHR43606:SF2">
    <property type="entry name" value="ALKALINE PHOSPHATASE FAMILY PROTEIN (AFU_ORTHOLOGUE AFUA_5G03860)"/>
    <property type="match status" value="1"/>
</dbReference>
<evidence type="ECO:0000313" key="3">
    <source>
        <dbReference type="EMBL" id="MBS2968776.1"/>
    </source>
</evidence>
<protein>
    <submittedName>
        <fullName evidence="3">Alkaline phosphatase D family protein</fullName>
    </submittedName>
</protein>
<evidence type="ECO:0000259" key="2">
    <source>
        <dbReference type="Pfam" id="PF16655"/>
    </source>
</evidence>
<dbReference type="Gene3D" id="3.60.21.70">
    <property type="entry name" value="PhoD-like phosphatase"/>
    <property type="match status" value="1"/>
</dbReference>
<reference evidence="3 4" key="1">
    <citation type="submission" date="2021-04" db="EMBL/GenBank/DDBJ databases">
        <title>Metabacillus sp. strain KIGAM252 whole genome sequence.</title>
        <authorList>
            <person name="Seo M.-J."/>
            <person name="Cho E.-S."/>
            <person name="Hwang C.Y."/>
            <person name="Yoon D.J."/>
        </authorList>
    </citation>
    <scope>NUCLEOTIDE SEQUENCE [LARGE SCALE GENOMIC DNA]</scope>
    <source>
        <strain evidence="3 4">KIGAM252</strain>
    </source>
</reference>
<keyword evidence="4" id="KW-1185">Reference proteome</keyword>
<sequence>MQDKFEDSNKEYDQDRRKFLKYFLAGSAVVAVEASGAGRLSGILSRAHAAETAPYAPVYNAGEGFPQAVLSGDPTDSGAMIWTRVDPDKESGYTDNQIGENVIYWMERENAGNEQLSSAIEAGHFVMFEVSRQEDFSNLDARGFSPIWKEHDQVVRVDLDGVLESSETYYYRFITKKGYVSQTGRFQTLPKNQADVQRLKLGYVSCQDYTNGYFTALGHMADEDLAFFLHVGDYIYESVGDAAYQGNLASRKIKLPSGQAKASSLEDYRTLYKTYRTDPNLQRLHSRHAMIATWDDHEFANDTYYPAVAPDDDPNANPERRLVANQAWYEYMPARVPFNPEKSFEESIRIYRSFTYGNLAKIIMTDQRLYRSSHPCGEETLDRYLTRGCENVSSSARTMLGASQLDWFLNELKNSNQQWKLWGNEVQLTQLKILGKLANLDAWDGYTFERDVIAKTITDNGISNLIALTGDFHTFEASVMRDNYGLFKDEKQIGVELMVGSVTSSNLRESIRNILNKIPDPSSPMPADAISELISLLRTKLSDLSTVTAEVLFKELQNIVKVENPWIKLFDSTAHGYAVLEVTKVKSLWTAYKVDNIEKETSKKELLWQCEVPNEKAELVILEDNSIF</sequence>
<dbReference type="SUPFAM" id="SSF56300">
    <property type="entry name" value="Metallo-dependent phosphatases"/>
    <property type="match status" value="1"/>
</dbReference>
<dbReference type="InterPro" id="IPR052900">
    <property type="entry name" value="Phospholipid_Metab_Enz"/>
</dbReference>
<dbReference type="PROSITE" id="PS51318">
    <property type="entry name" value="TAT"/>
    <property type="match status" value="1"/>
</dbReference>
<name>A0ABS5LDF2_9BACI</name>
<comment type="caution">
    <text evidence="3">The sequence shown here is derived from an EMBL/GenBank/DDBJ whole genome shotgun (WGS) entry which is preliminary data.</text>
</comment>
<proteinExistence type="predicted"/>
<evidence type="ECO:0000259" key="1">
    <source>
        <dbReference type="Pfam" id="PF09423"/>
    </source>
</evidence>
<dbReference type="InterPro" id="IPR029052">
    <property type="entry name" value="Metallo-depent_PP-like"/>
</dbReference>
<organism evidence="3 4">
    <name type="scientific">Metabacillus flavus</name>
    <dbReference type="NCBI Taxonomy" id="2823519"/>
    <lineage>
        <taxon>Bacteria</taxon>
        <taxon>Bacillati</taxon>
        <taxon>Bacillota</taxon>
        <taxon>Bacilli</taxon>
        <taxon>Bacillales</taxon>
        <taxon>Bacillaceae</taxon>
        <taxon>Metabacillus</taxon>
    </lineage>
</organism>
<evidence type="ECO:0000313" key="4">
    <source>
        <dbReference type="Proteomes" id="UP000682403"/>
    </source>
</evidence>
<dbReference type="InterPro" id="IPR038607">
    <property type="entry name" value="PhoD-like_sf"/>
</dbReference>
<feature type="domain" description="PhoD-like phosphatase metallophosphatase" evidence="1">
    <location>
        <begin position="201"/>
        <end position="512"/>
    </location>
</feature>
<dbReference type="CDD" id="cd07389">
    <property type="entry name" value="MPP_PhoD"/>
    <property type="match status" value="1"/>
</dbReference>
<dbReference type="Proteomes" id="UP000682403">
    <property type="component" value="Unassembled WGS sequence"/>
</dbReference>
<dbReference type="RefSeq" id="WP_211557846.1">
    <property type="nucleotide sequence ID" value="NZ_JAGVRK010000001.1"/>
</dbReference>
<dbReference type="Gene3D" id="2.60.40.380">
    <property type="entry name" value="Purple acid phosphatase-like, N-terminal"/>
    <property type="match status" value="1"/>
</dbReference>
<dbReference type="InterPro" id="IPR006311">
    <property type="entry name" value="TAT_signal"/>
</dbReference>
<dbReference type="InterPro" id="IPR018946">
    <property type="entry name" value="PhoD-like_MPP"/>
</dbReference>
<dbReference type="Pfam" id="PF16655">
    <property type="entry name" value="PhoD_N"/>
    <property type="match status" value="1"/>
</dbReference>
<feature type="domain" description="Phospholipase D N-terminal" evidence="2">
    <location>
        <begin position="68"/>
        <end position="188"/>
    </location>
</feature>
<dbReference type="InterPro" id="IPR032093">
    <property type="entry name" value="PhoD_N"/>
</dbReference>
<dbReference type="PANTHER" id="PTHR43606">
    <property type="entry name" value="PHOSPHATASE, PUTATIVE (AFU_ORTHOLOGUE AFUA_6G08710)-RELATED"/>
    <property type="match status" value="1"/>
</dbReference>
<dbReference type="Pfam" id="PF09423">
    <property type="entry name" value="PhoD"/>
    <property type="match status" value="1"/>
</dbReference>
<accession>A0ABS5LDF2</accession>